<feature type="chain" id="PRO_5046706249" evidence="2">
    <location>
        <begin position="20"/>
        <end position="106"/>
    </location>
</feature>
<dbReference type="Proteomes" id="UP001240984">
    <property type="component" value="Unassembled WGS sequence"/>
</dbReference>
<dbReference type="RefSeq" id="WP_306829680.1">
    <property type="nucleotide sequence ID" value="NZ_JAUSRA010000001.1"/>
</dbReference>
<dbReference type="EMBL" id="JAUSRA010000001">
    <property type="protein sequence ID" value="MDP9794543.1"/>
    <property type="molecule type" value="Genomic_DNA"/>
</dbReference>
<keyword evidence="2" id="KW-0732">Signal</keyword>
<evidence type="ECO:0000256" key="2">
    <source>
        <dbReference type="SAM" id="SignalP"/>
    </source>
</evidence>
<feature type="region of interest" description="Disordered" evidence="1">
    <location>
        <begin position="77"/>
        <end position="106"/>
    </location>
</feature>
<feature type="compositionally biased region" description="Basic and acidic residues" evidence="1">
    <location>
        <begin position="96"/>
        <end position="106"/>
    </location>
</feature>
<feature type="signal peptide" evidence="2">
    <location>
        <begin position="1"/>
        <end position="19"/>
    </location>
</feature>
<accession>A0ABT9MSY9</accession>
<organism evidence="3 4">
    <name type="scientific">Catenuloplanes nepalensis</name>
    <dbReference type="NCBI Taxonomy" id="587533"/>
    <lineage>
        <taxon>Bacteria</taxon>
        <taxon>Bacillati</taxon>
        <taxon>Actinomycetota</taxon>
        <taxon>Actinomycetes</taxon>
        <taxon>Micromonosporales</taxon>
        <taxon>Micromonosporaceae</taxon>
        <taxon>Catenuloplanes</taxon>
    </lineage>
</organism>
<comment type="caution">
    <text evidence="3">The sequence shown here is derived from an EMBL/GenBank/DDBJ whole genome shotgun (WGS) entry which is preliminary data.</text>
</comment>
<evidence type="ECO:0000313" key="3">
    <source>
        <dbReference type="EMBL" id="MDP9794543.1"/>
    </source>
</evidence>
<proteinExistence type="predicted"/>
<keyword evidence="4" id="KW-1185">Reference proteome</keyword>
<name>A0ABT9MSY9_9ACTN</name>
<gene>
    <name evidence="3" type="ORF">J2S43_003055</name>
</gene>
<evidence type="ECO:0000256" key="1">
    <source>
        <dbReference type="SAM" id="MobiDB-lite"/>
    </source>
</evidence>
<protein>
    <submittedName>
        <fullName evidence="3">Threonine/homoserine efflux transporter RhtA</fullName>
    </submittedName>
</protein>
<evidence type="ECO:0000313" key="4">
    <source>
        <dbReference type="Proteomes" id="UP001240984"/>
    </source>
</evidence>
<sequence length="106" mass="10783">MLLTFMAAAARLPLGTASALEFLGPLTVAVIQGTGRTRWLWPPIAALGVLLLTRPWHDADLPGIGFALTAAGRVAHAGSVSPPPGGRGRSGPVGVEGERADEPPVG</sequence>
<reference evidence="3 4" key="1">
    <citation type="submission" date="2023-07" db="EMBL/GenBank/DDBJ databases">
        <title>Sequencing the genomes of 1000 actinobacteria strains.</title>
        <authorList>
            <person name="Klenk H.-P."/>
        </authorList>
    </citation>
    <scope>NUCLEOTIDE SEQUENCE [LARGE SCALE GENOMIC DNA]</scope>
    <source>
        <strain evidence="3 4">DSM 44710</strain>
    </source>
</reference>